<evidence type="ECO:0000259" key="1">
    <source>
        <dbReference type="PROSITE" id="PS51340"/>
    </source>
</evidence>
<dbReference type="InterPro" id="IPR005302">
    <property type="entry name" value="MoCF_Sase_C"/>
</dbReference>
<dbReference type="GO" id="GO:0003824">
    <property type="term" value="F:catalytic activity"/>
    <property type="evidence" value="ECO:0007669"/>
    <property type="project" value="InterPro"/>
</dbReference>
<dbReference type="RefSeq" id="WP_367887144.1">
    <property type="nucleotide sequence ID" value="NZ_CP130612.1"/>
</dbReference>
<proteinExistence type="predicted"/>
<keyword evidence="4" id="KW-1185">Reference proteome</keyword>
<dbReference type="PANTHER" id="PTHR36930">
    <property type="entry name" value="METAL-SULFUR CLUSTER BIOSYNTHESIS PROTEINS YUAD-RELATED"/>
    <property type="match status" value="1"/>
</dbReference>
<dbReference type="PROSITE" id="PS51340">
    <property type="entry name" value="MOSC"/>
    <property type="match status" value="1"/>
</dbReference>
<dbReference type="EMBL" id="CP130612">
    <property type="protein sequence ID" value="WKW11446.1"/>
    <property type="molecule type" value="Genomic_DNA"/>
</dbReference>
<dbReference type="GO" id="GO:0030151">
    <property type="term" value="F:molybdenum ion binding"/>
    <property type="evidence" value="ECO:0007669"/>
    <property type="project" value="InterPro"/>
</dbReference>
<gene>
    <name evidence="2" type="ORF">Strain138_000697</name>
    <name evidence="3" type="ORF">Strain318_000697</name>
</gene>
<dbReference type="Gene3D" id="2.40.33.20">
    <property type="entry name" value="PK beta-barrel domain-like"/>
    <property type="match status" value="1"/>
</dbReference>
<evidence type="ECO:0000313" key="2">
    <source>
        <dbReference type="EMBL" id="WKW11446.1"/>
    </source>
</evidence>
<dbReference type="EMBL" id="CP130613">
    <property type="protein sequence ID" value="WKW14356.1"/>
    <property type="molecule type" value="Genomic_DNA"/>
</dbReference>
<dbReference type="GO" id="GO:0030170">
    <property type="term" value="F:pyridoxal phosphate binding"/>
    <property type="evidence" value="ECO:0007669"/>
    <property type="project" value="InterPro"/>
</dbReference>
<dbReference type="Proteomes" id="UP001229955">
    <property type="component" value="Chromosome"/>
</dbReference>
<organism evidence="3 4">
    <name type="scientific">Pseudogemmatithrix spongiicola</name>
    <dbReference type="NCBI Taxonomy" id="3062599"/>
    <lineage>
        <taxon>Bacteria</taxon>
        <taxon>Pseudomonadati</taxon>
        <taxon>Gemmatimonadota</taxon>
        <taxon>Gemmatimonadia</taxon>
        <taxon>Gemmatimonadales</taxon>
        <taxon>Gemmatimonadaceae</taxon>
        <taxon>Pseudogemmatithrix</taxon>
    </lineage>
</organism>
<reference evidence="3" key="1">
    <citation type="submission" date="2023-07" db="EMBL/GenBank/DDBJ databases">
        <authorList>
            <person name="Haufschild T."/>
            <person name="Kallscheuer N."/>
            <person name="Hammer J."/>
            <person name="Kohn T."/>
            <person name="Kabuu M."/>
            <person name="Jogler M."/>
            <person name="Wohfarth N."/>
            <person name="Heuer A."/>
            <person name="Rohde M."/>
            <person name="van Teeseling M.C.F."/>
            <person name="Jogler C."/>
        </authorList>
    </citation>
    <scope>NUCLEOTIDE SEQUENCE</scope>
    <source>
        <strain evidence="2">Strain 138</strain>
        <strain evidence="3">Strain 318</strain>
    </source>
</reference>
<evidence type="ECO:0000313" key="3">
    <source>
        <dbReference type="EMBL" id="WKW14356.1"/>
    </source>
</evidence>
<name>A0AA49JYI9_9BACT</name>
<dbReference type="KEGG" id="pspc:Strain318_000697"/>
<dbReference type="SUPFAM" id="SSF50800">
    <property type="entry name" value="PK beta-barrel domain-like"/>
    <property type="match status" value="1"/>
</dbReference>
<dbReference type="PANTHER" id="PTHR36930:SF1">
    <property type="entry name" value="MOSC DOMAIN-CONTAINING PROTEIN"/>
    <property type="match status" value="1"/>
</dbReference>
<dbReference type="AlphaFoldDB" id="A0AA49JYI9"/>
<sequence>MPEPIGRLEAIWQKRAHRGPMDALDAGELVAGQGLAGSVGRSTRRHVTIIEREVWDRMQEELQAAIPYSARRANLMISGIRLVETRDRVLRIGETLVRIGGHTTPCERMDEACDGLRARLAPDWGGGAFGQVIRGGTVRVGDRVEWALTSES</sequence>
<evidence type="ECO:0000313" key="4">
    <source>
        <dbReference type="Proteomes" id="UP001229955"/>
    </source>
</evidence>
<dbReference type="Pfam" id="PF03473">
    <property type="entry name" value="MOSC"/>
    <property type="match status" value="1"/>
</dbReference>
<dbReference type="InterPro" id="IPR011037">
    <property type="entry name" value="Pyrv_Knase-like_insert_dom_sf"/>
</dbReference>
<dbReference type="InterPro" id="IPR052716">
    <property type="entry name" value="MOSC_domain"/>
</dbReference>
<feature type="domain" description="MOSC" evidence="1">
    <location>
        <begin position="22"/>
        <end position="147"/>
    </location>
</feature>
<protein>
    <submittedName>
        <fullName evidence="3">MOSC domain-containing protein</fullName>
    </submittedName>
</protein>
<accession>A0AA49JT03</accession>
<accession>A0AA49JYI9</accession>